<evidence type="ECO:0000313" key="2">
    <source>
        <dbReference type="EMBL" id="UXX83799.1"/>
    </source>
</evidence>
<evidence type="ECO:0000313" key="3">
    <source>
        <dbReference type="Proteomes" id="UP001064087"/>
    </source>
</evidence>
<keyword evidence="3" id="KW-1185">Reference proteome</keyword>
<feature type="region of interest" description="Disordered" evidence="1">
    <location>
        <begin position="1"/>
        <end position="25"/>
    </location>
</feature>
<dbReference type="EMBL" id="CP106738">
    <property type="protein sequence ID" value="UXX83799.1"/>
    <property type="molecule type" value="Genomic_DNA"/>
</dbReference>
<proteinExistence type="predicted"/>
<dbReference type="Proteomes" id="UP001064087">
    <property type="component" value="Chromosome"/>
</dbReference>
<accession>A0ABY6DD55</accession>
<gene>
    <name evidence="2" type="ORF">N7U68_03825</name>
</gene>
<name>A0ABY6DD55_9RHOB</name>
<sequence length="533" mass="58852">MSADSTSSAALMLQPPPPDPAFGPAGNGAQRAMELFTMIQDRHVAISPGLARDLAELERTLTPASDPNWGRAYGLASEAIGLRGKMGNSAPWQRLFPRFVLAVVEPIMRKGVVENRFELSLTIENPEYRAVSDFEGACRRMEEWVRLALADKTVMGQAFWACAGVSLLLAFRRQNVGRRAQTVLQLPPVPDLQLTQMVFCLEPKLEDDPLWRKKALKPSARSNRLRVGVRPREGGVTGVLHTRRLRDLPDALPSAFVVPEKIRVLKLIEEGFMIPDRPPYRRPDRNLLSLTMQAPETDGLGAAHLVKAAWIDATIRLRVLLANMSLRKSELGHAHMRDTGTCCAAVSFSGDSTKARFDPLQIKGDFRRQAVSQAVMFADVFDMLAPATKNTQSPRDRAVEVQARERLVLTCLREQAEGMRAGSMEDYASICLIEVAPAVTRGDEIVNVVWRDDRRALMRRYGFDAADTVHGARILCPPEVVSGAHFTICDDAFSEPQKIEVPEAENAEEALAKIVGAVSGWIIKQNLLAVAHG</sequence>
<reference evidence="2" key="1">
    <citation type="submission" date="2022-10" db="EMBL/GenBank/DDBJ databases">
        <title>Roseovarius pelagicus sp. nov., isolated from Arctic seawater.</title>
        <authorList>
            <person name="Hong Y.W."/>
            <person name="Hwang C.Y."/>
        </authorList>
    </citation>
    <scope>NUCLEOTIDE SEQUENCE</scope>
    <source>
        <strain evidence="2">HL-MP18</strain>
    </source>
</reference>
<protein>
    <submittedName>
        <fullName evidence="2">Uncharacterized protein</fullName>
    </submittedName>
</protein>
<evidence type="ECO:0000256" key="1">
    <source>
        <dbReference type="SAM" id="MobiDB-lite"/>
    </source>
</evidence>
<organism evidence="2 3">
    <name type="scientific">Roseovarius pelagicus</name>
    <dbReference type="NCBI Taxonomy" id="2980108"/>
    <lineage>
        <taxon>Bacteria</taxon>
        <taxon>Pseudomonadati</taxon>
        <taxon>Pseudomonadota</taxon>
        <taxon>Alphaproteobacteria</taxon>
        <taxon>Rhodobacterales</taxon>
        <taxon>Roseobacteraceae</taxon>
        <taxon>Roseovarius</taxon>
    </lineage>
</organism>
<dbReference type="RefSeq" id="WP_263048278.1">
    <property type="nucleotide sequence ID" value="NZ_CP106738.1"/>
</dbReference>